<feature type="compositionally biased region" description="Basic and acidic residues" evidence="12">
    <location>
        <begin position="1010"/>
        <end position="1050"/>
    </location>
</feature>
<dbReference type="GO" id="GO:0016887">
    <property type="term" value="F:ATP hydrolysis activity"/>
    <property type="evidence" value="ECO:0007669"/>
    <property type="project" value="InterPro"/>
</dbReference>
<dbReference type="Proteomes" id="UP000241769">
    <property type="component" value="Unassembled WGS sequence"/>
</dbReference>
<evidence type="ECO:0000256" key="12">
    <source>
        <dbReference type="SAM" id="MobiDB-lite"/>
    </source>
</evidence>
<evidence type="ECO:0000256" key="2">
    <source>
        <dbReference type="ARBA" id="ARBA00007448"/>
    </source>
</evidence>
<feature type="compositionally biased region" description="Basic and acidic residues" evidence="12">
    <location>
        <begin position="1115"/>
        <end position="1142"/>
    </location>
</feature>
<evidence type="ECO:0000256" key="4">
    <source>
        <dbReference type="ARBA" id="ARBA00022741"/>
    </source>
</evidence>
<feature type="domain" description="BCS1 N-terminal" evidence="14">
    <location>
        <begin position="37"/>
        <end position="211"/>
    </location>
</feature>
<sequence>MGDEAASTATTGVTNMVTSMFQNTAITSYVKVTIAIGIFGSLWSLAQEKVNALISRIGYNFIISVAVDSKDESYQWMLEWLAMHPYSLSATNLGMITAYDSENGSGVTPNIRPKVVISPYLGNHFLSYKGHYYWITRTRDTNANDLTSGGFYENLTITLFGRNRRAIQGLITDAMDAAFQRDENKLVIYINSSGSWSRFGPPRPVRPLESVILDKEVKEGIVDDVKEFLSARAWYRDMGIPFRRGYLLHGHPGTGKSSFIKALAGELKMSLCLVSLNDKDMTDDTLNDLLNSAPPRSILLLEDIDAALGNRDDEHGSRLTFSGLLNALDGIGSQEGKIVFMTTNKINRLDAALIRPGRIDVRYFFGLATSHQIASLFRRFYPEISDEAVEDFTSKVPERRVSMADLQGFLLENKKHPIRSLEGVSGWLDTVPPPLNLLPTLDIHRCTVACTLRGHRGSVCLVVNKPKIYRKHAIYPAKEPTERTDHSIAAAAANTTTPPLSSPVETMTSKKTEKITTVEDDTVGYTFRWPYGGNDLAVGGQWADWQKQSMSRDGNEFVLRIDGLKPRNRYLYKYVVDGTWKEDLTAPIDDQEMVNGQNVINNILVTGSSSREERITELEKERDALFRQVRQFEQKSGDRSAVDASARLQKLQREYEESERARKEHQAKSSSLEAELAKLKSAKPVAPAADPKDKEELSKSNAKVKDLESQLLALNTQLEASQKYMKAAESKRTATDDAIDYTFTWPYGGKDIAIGGTFNNWQVQKMTRSGDDFNATVSGLKPNTKYLYKYNVDGVWKEDLTAPTDDSERVNQRPVINNVLNTGSSDKAARLVAAEKERDQLFRQVKNNEIASVKTKNDLESKLREILDSHGKCSVLQSDNDKKLKDLAAQLESTKKENDSLKSSASKTSAAAASGDKIVKDLQAQLDAANKANKELEAKITAMEKTSLKAAGDEKAAHDAMKKSLGEEKAAHEATKKSAAEAAAQLAAEKKAHNVTRNDALKDVMTAKTAHGEDNVKSGKELQAEKAAHDVTKKSLGEEKAAHEATKKSTGESGAQLAAEKKAHADDNAKNSKDLQAEKTAHDATKKSAADLTAQLAAEKKSHADDNVKAAQSLETEKKSHDETKKLLAAEKSAHDSTKKNQTEAAQRSADEAQKISYTFRWPYEGKTVGVGGQFNDWKVQPMTAEKKGDTERIARVDGLKPNTKYLYKYNVDGQWKEDLTAPTDDSEKVNGRAVVNNVLAIGSADKTQRLEAAERERDQLFREVNNVRDQSGKELQAEKAAHDVTKKSLGEEKAAHEAAKKSAAEAAAQLAAEKKGHDATKGKAADELLAEKKAHADDNNKNGKELQAEKTAHDATKKSLGEEKAAHEASRKTVAEAAIQLTAEKKAHAEDNAKAAKELEGEKKAHADDNNKNGKELQAEKTAHDATKKSLGEEKAAHEAAKKSAAEAAAQLTAEKKAHVDDNAKAAKELEGEKKAHADDNAKNSKDLQAEKTAHDATKKSAADLTAQLAAEKKSHADDNAKAAQSLDTEKKSHSADNEKSAKDIDAEKKAHEATKKLITDQLAAEKKSRSDDNAKLSKDLEGEKKARSEEKAKAEKELEGEKKAHDDTKKAHEKEKGEHDATKKALGETKAKHENVMKNLKGIVGCNGC</sequence>
<dbReference type="SMART" id="SM00382">
    <property type="entry name" value="AAA"/>
    <property type="match status" value="1"/>
</dbReference>
<dbReference type="Pfam" id="PF08740">
    <property type="entry name" value="BCS1_N"/>
    <property type="match status" value="1"/>
</dbReference>
<dbReference type="GO" id="GO:0005743">
    <property type="term" value="C:mitochondrial inner membrane"/>
    <property type="evidence" value="ECO:0007669"/>
    <property type="project" value="UniProtKB-SubCell"/>
</dbReference>
<accession>A0A2P6NDD8</accession>
<feature type="region of interest" description="Disordered" evidence="12">
    <location>
        <begin position="653"/>
        <end position="702"/>
    </location>
</feature>
<comment type="subcellular location">
    <subcellularLocation>
        <location evidence="1">Mitochondrion inner membrane</location>
        <topology evidence="1">Single-pass membrane protein</topology>
    </subcellularLocation>
</comment>
<organism evidence="15 16">
    <name type="scientific">Planoprotostelium fungivorum</name>
    <dbReference type="NCBI Taxonomy" id="1890364"/>
    <lineage>
        <taxon>Eukaryota</taxon>
        <taxon>Amoebozoa</taxon>
        <taxon>Evosea</taxon>
        <taxon>Variosea</taxon>
        <taxon>Cavosteliida</taxon>
        <taxon>Cavosteliaceae</taxon>
        <taxon>Planoprotostelium</taxon>
    </lineage>
</organism>
<dbReference type="SUPFAM" id="SSF52540">
    <property type="entry name" value="P-loop containing nucleoside triphosphate hydrolases"/>
    <property type="match status" value="1"/>
</dbReference>
<feature type="compositionally biased region" description="Basic and acidic residues" evidence="12">
    <location>
        <begin position="1512"/>
        <end position="1522"/>
    </location>
</feature>
<dbReference type="Gene3D" id="3.40.50.300">
    <property type="entry name" value="P-loop containing nucleotide triphosphate hydrolases"/>
    <property type="match status" value="1"/>
</dbReference>
<dbReference type="InterPro" id="IPR050747">
    <property type="entry name" value="Mitochondrial_chaperone_BCS1"/>
</dbReference>
<dbReference type="EMBL" id="MDYQ01000113">
    <property type="protein sequence ID" value="PRP81942.1"/>
    <property type="molecule type" value="Genomic_DNA"/>
</dbReference>
<dbReference type="InterPro" id="IPR003593">
    <property type="entry name" value="AAA+_ATPase"/>
</dbReference>
<evidence type="ECO:0000256" key="9">
    <source>
        <dbReference type="ARBA" id="ARBA00023128"/>
    </source>
</evidence>
<dbReference type="InterPro" id="IPR032640">
    <property type="entry name" value="AMPK1_CBM"/>
</dbReference>
<feature type="compositionally biased region" description="Low complexity" evidence="12">
    <location>
        <begin position="902"/>
        <end position="914"/>
    </location>
</feature>
<protein>
    <submittedName>
        <fullName evidence="15">Mitochondrial chaperone BCS1</fullName>
    </submittedName>
</protein>
<comment type="catalytic activity">
    <reaction evidence="11">
        <text>ATP + H2O = ADP + phosphate + H(+)</text>
        <dbReference type="Rhea" id="RHEA:13065"/>
        <dbReference type="ChEBI" id="CHEBI:15377"/>
        <dbReference type="ChEBI" id="CHEBI:15378"/>
        <dbReference type="ChEBI" id="CHEBI:30616"/>
        <dbReference type="ChEBI" id="CHEBI:43474"/>
        <dbReference type="ChEBI" id="CHEBI:456216"/>
    </reaction>
    <physiologicalReaction direction="left-to-right" evidence="11">
        <dbReference type="Rhea" id="RHEA:13066"/>
    </physiologicalReaction>
</comment>
<evidence type="ECO:0000256" key="10">
    <source>
        <dbReference type="ARBA" id="ARBA00023136"/>
    </source>
</evidence>
<dbReference type="InParanoid" id="A0A2P6NDD8"/>
<dbReference type="Gene3D" id="2.60.40.10">
    <property type="entry name" value="Immunoglobulins"/>
    <property type="match status" value="3"/>
</dbReference>
<dbReference type="SMART" id="SM01024">
    <property type="entry name" value="BCS1_N"/>
    <property type="match status" value="1"/>
</dbReference>
<reference evidence="15 16" key="1">
    <citation type="journal article" date="2018" name="Genome Biol. Evol.">
        <title>Multiple Roots of Fruiting Body Formation in Amoebozoa.</title>
        <authorList>
            <person name="Hillmann F."/>
            <person name="Forbes G."/>
            <person name="Novohradska S."/>
            <person name="Ferling I."/>
            <person name="Riege K."/>
            <person name="Groth M."/>
            <person name="Westermann M."/>
            <person name="Marz M."/>
            <person name="Spaller T."/>
            <person name="Winckler T."/>
            <person name="Schaap P."/>
            <person name="Glockner G."/>
        </authorList>
    </citation>
    <scope>NUCLEOTIDE SEQUENCE [LARGE SCALE GENOMIC DNA]</scope>
    <source>
        <strain evidence="15 16">Jena</strain>
    </source>
</reference>
<dbReference type="Pfam" id="PF00004">
    <property type="entry name" value="AAA"/>
    <property type="match status" value="1"/>
</dbReference>
<keyword evidence="4" id="KW-0547">Nucleotide-binding</keyword>
<keyword evidence="6" id="KW-0378">Hydrolase</keyword>
<feature type="region of interest" description="Disordered" evidence="12">
    <location>
        <begin position="1263"/>
        <end position="1635"/>
    </location>
</feature>
<evidence type="ECO:0000256" key="8">
    <source>
        <dbReference type="ARBA" id="ARBA00022989"/>
    </source>
</evidence>
<evidence type="ECO:0000256" key="11">
    <source>
        <dbReference type="ARBA" id="ARBA00048778"/>
    </source>
</evidence>
<evidence type="ECO:0000313" key="15">
    <source>
        <dbReference type="EMBL" id="PRP81942.1"/>
    </source>
</evidence>
<dbReference type="STRING" id="1890364.A0A2P6NDD8"/>
<keyword evidence="3" id="KW-0812">Transmembrane</keyword>
<dbReference type="InterPro" id="IPR013783">
    <property type="entry name" value="Ig-like_fold"/>
</dbReference>
<dbReference type="PANTHER" id="PTHR23070">
    <property type="entry name" value="BCS1 AAA-TYPE ATPASE"/>
    <property type="match status" value="1"/>
</dbReference>
<dbReference type="CDD" id="cd19510">
    <property type="entry name" value="RecA-like_BCS1"/>
    <property type="match status" value="1"/>
</dbReference>
<dbReference type="InterPro" id="IPR057495">
    <property type="entry name" value="AAA_lid_BCS1"/>
</dbReference>
<evidence type="ECO:0000259" key="13">
    <source>
        <dbReference type="SMART" id="SM00382"/>
    </source>
</evidence>
<dbReference type="OrthoDB" id="10251412at2759"/>
<feature type="compositionally biased region" description="Basic and acidic residues" evidence="12">
    <location>
        <begin position="1059"/>
        <end position="1089"/>
    </location>
</feature>
<feature type="compositionally biased region" description="Basic and acidic residues" evidence="12">
    <location>
        <begin position="1271"/>
        <end position="1304"/>
    </location>
</feature>
<keyword evidence="5" id="KW-0999">Mitochondrion inner membrane</keyword>
<evidence type="ECO:0000256" key="3">
    <source>
        <dbReference type="ARBA" id="ARBA00022692"/>
    </source>
</evidence>
<feature type="compositionally biased region" description="Basic and acidic residues" evidence="12">
    <location>
        <begin position="1384"/>
        <end position="1446"/>
    </location>
</feature>
<name>A0A2P6NDD8_9EUKA</name>
<evidence type="ECO:0000256" key="7">
    <source>
        <dbReference type="ARBA" id="ARBA00022840"/>
    </source>
</evidence>
<dbReference type="InterPro" id="IPR014756">
    <property type="entry name" value="Ig_E-set"/>
</dbReference>
<gene>
    <name evidence="15" type="ORF">PROFUN_10514</name>
</gene>
<feature type="region of interest" description="Disordered" evidence="12">
    <location>
        <begin position="949"/>
        <end position="1152"/>
    </location>
</feature>
<feature type="domain" description="AAA+ ATPase" evidence="13">
    <location>
        <begin position="242"/>
        <end position="369"/>
    </location>
</feature>
<comment type="caution">
    <text evidence="15">The sequence shown here is derived from an EMBL/GenBank/DDBJ whole genome shotgun (WGS) entry which is preliminary data.</text>
</comment>
<keyword evidence="10" id="KW-0472">Membrane</keyword>
<dbReference type="Pfam" id="PF25426">
    <property type="entry name" value="AAA_lid_BCS1"/>
    <property type="match status" value="1"/>
</dbReference>
<dbReference type="CDD" id="cd02859">
    <property type="entry name" value="E_set_AMPKbeta_like_N"/>
    <property type="match status" value="3"/>
</dbReference>
<evidence type="ECO:0000256" key="1">
    <source>
        <dbReference type="ARBA" id="ARBA00004434"/>
    </source>
</evidence>
<feature type="compositionally biased region" description="Basic and acidic residues" evidence="12">
    <location>
        <begin position="951"/>
        <end position="979"/>
    </location>
</feature>
<dbReference type="SUPFAM" id="SSF81296">
    <property type="entry name" value="E set domains"/>
    <property type="match status" value="3"/>
</dbReference>
<evidence type="ECO:0000313" key="16">
    <source>
        <dbReference type="Proteomes" id="UP000241769"/>
    </source>
</evidence>
<feature type="compositionally biased region" description="Basic and acidic residues" evidence="12">
    <location>
        <begin position="690"/>
        <end position="702"/>
    </location>
</feature>
<evidence type="ECO:0000259" key="14">
    <source>
        <dbReference type="SMART" id="SM01024"/>
    </source>
</evidence>
<feature type="compositionally biased region" description="Basic and acidic residues" evidence="12">
    <location>
        <begin position="1529"/>
        <end position="1635"/>
    </location>
</feature>
<feature type="region of interest" description="Disordered" evidence="12">
    <location>
        <begin position="893"/>
        <end position="914"/>
    </location>
</feature>
<feature type="compositionally biased region" description="Basic and acidic residues" evidence="12">
    <location>
        <begin position="1313"/>
        <end position="1375"/>
    </location>
</feature>
<keyword evidence="7" id="KW-0067">ATP-binding</keyword>
<keyword evidence="16" id="KW-1185">Reference proteome</keyword>
<dbReference type="InterPro" id="IPR027417">
    <property type="entry name" value="P-loop_NTPase"/>
</dbReference>
<dbReference type="GO" id="GO:0005524">
    <property type="term" value="F:ATP binding"/>
    <property type="evidence" value="ECO:0007669"/>
    <property type="project" value="UniProtKB-KW"/>
</dbReference>
<keyword evidence="9" id="KW-0496">Mitochondrion</keyword>
<dbReference type="InterPro" id="IPR003959">
    <property type="entry name" value="ATPase_AAA_core"/>
</dbReference>
<feature type="compositionally biased region" description="Basic and acidic residues" evidence="12">
    <location>
        <begin position="1455"/>
        <end position="1503"/>
    </location>
</feature>
<dbReference type="Pfam" id="PF16561">
    <property type="entry name" value="AMPK1_CBM"/>
    <property type="match status" value="3"/>
</dbReference>
<evidence type="ECO:0000256" key="5">
    <source>
        <dbReference type="ARBA" id="ARBA00022792"/>
    </source>
</evidence>
<evidence type="ECO:0000256" key="6">
    <source>
        <dbReference type="ARBA" id="ARBA00022801"/>
    </source>
</evidence>
<comment type="similarity">
    <text evidence="2">Belongs to the AAA ATPase family. BCS1 subfamily.</text>
</comment>
<dbReference type="InterPro" id="IPR014851">
    <property type="entry name" value="BCS1_N"/>
</dbReference>
<proteinExistence type="inferred from homology"/>
<keyword evidence="8" id="KW-1133">Transmembrane helix</keyword>
<feature type="compositionally biased region" description="Basic and acidic residues" evidence="12">
    <location>
        <begin position="1098"/>
        <end position="1108"/>
    </location>
</feature>
<feature type="compositionally biased region" description="Basic and acidic residues" evidence="12">
    <location>
        <begin position="653"/>
        <end position="667"/>
    </location>
</feature>